<accession>A0A6J3KB34</accession>
<evidence type="ECO:0000256" key="7">
    <source>
        <dbReference type="ARBA" id="ARBA00022989"/>
    </source>
</evidence>
<evidence type="ECO:0000256" key="3">
    <source>
        <dbReference type="ARBA" id="ARBA00022692"/>
    </source>
</evidence>
<dbReference type="Pfam" id="PF08441">
    <property type="entry name" value="Integrin_A_Ig_1"/>
    <property type="match status" value="1"/>
</dbReference>
<dbReference type="Gene3D" id="2.60.40.1530">
    <property type="entry name" value="ntegrin, alpha v. Chain A, domain 4"/>
    <property type="match status" value="2"/>
</dbReference>
<feature type="repeat" description="FG-GAP" evidence="12">
    <location>
        <begin position="395"/>
        <end position="454"/>
    </location>
</feature>
<keyword evidence="9 13" id="KW-0472">Membrane</keyword>
<evidence type="ECO:0000256" key="1">
    <source>
        <dbReference type="ARBA" id="ARBA00004479"/>
    </source>
</evidence>
<dbReference type="SUPFAM" id="SSF69318">
    <property type="entry name" value="Integrin alpha N-terminal domain"/>
    <property type="match status" value="1"/>
</dbReference>
<evidence type="ECO:0000256" key="8">
    <source>
        <dbReference type="ARBA" id="ARBA00023037"/>
    </source>
</evidence>
<evidence type="ECO:0000256" key="12">
    <source>
        <dbReference type="PROSITE-ProRule" id="PRU00803"/>
    </source>
</evidence>
<dbReference type="GO" id="GO:0008305">
    <property type="term" value="C:integrin complex"/>
    <property type="evidence" value="ECO:0007669"/>
    <property type="project" value="InterPro"/>
</dbReference>
<evidence type="ECO:0000256" key="10">
    <source>
        <dbReference type="ARBA" id="ARBA00023170"/>
    </source>
</evidence>
<sequence>MWYTNFITGLIGLIFIVGLPPWCSDAFNVETKHYAVYRNETRSMFGFAVSVYRDRYGRGWAIVGAPEAETPQVGVHRGGAVYKCDIAADDRCTLIHFDSKGNNHIRNPNVPGGLSQIDNKTLQWFGATVSASLKDGGPILACAPRYIWFSVSQQKYDPEDNRWNKDSPVGSRREPVGTCWAVSNNFNESQEYSPCRTRYWGYHRQGSCQAGLGAAMSKNGERLFIGAPGSWYWQGQIYSISTALRLEFLATMFVIPEADASGQAFSQPLNSRARIMFTKEGPATEDDSYMGYSVTTGDFIGNGDSGTAVGVPRGSDLLGKVIIFTSNMTNHRNITGEQMGAYFGYAVASGDIDGDGLDDLIVGAPMYTVPDNPEMTIETGRVYVIYQGVGAEKFRKVDSRDGESNRGRFGLSLASLGDIDRDGYGDFVVGAPYGGLRGHGAVYIYHGSSTGVLEKYSQVIYAENLDVPVSTFGFSVSGGLDLDGNRYPDLVVGAYESATAVFFRSRPVIKMDSYVSFDLESKLISLDDRNCTLSDGSRVTCLPLRACFKYSGEGVFSRHNFNIQYALDVKKTKSPRLFFLELEGRNTMNRTIMVDRERQFCRTVQVYVTPNIRDKLTSLDAEMRMSLDEERYEDTRPRDPRLSLRPVLGSTTSRKDSLSIRKNCGPDNVCIPDLQMNVTSNVQKYLLGSGKRLQLDVLVQNMGEDAFESTYNLKLPAGIDYIKVEKIETMGVPVQCSAPKQSNNNTLRCDIGNPLQKNGLVKFRVLLQPVTSHGMKPIYEFEMDVNTTNPENPYTTDDNTYTLRLPIWIETDLRIDGESKPKDLYYNPDNYTSEINVTTEAEFGPAMTHNYTIRNQGPSDVIEAEAFLIWPAQTLAGDTLLYLLEQPETSGPVACEPANANYLSLKLDQRRSMYWHHPDPSGVILDESQSGRTINVQRGFDVDKSKLSQKEESEINTGDSSNIQKSRHSSSSSSKAITSETRRFQLSDTGSKPDVLITTYTQNNSGTSSINTADLGAGNRGVIFHTESGGYGETATLGGGFRPSDGNSLGARVPDFEGGHGSYANHSETFVNRWGETSVSGGRSSSSDRYGSNVNENDESYQELLRQRQAQREREEEARLERQRKKEQQMAAQRQREEQERLYYQRRQEEERRRADEEMRKRQEEERRQQQEEEIRRQQEEQRRRIEEEEYRLEQEKRYGSSSEHRGVQSGFISGDREETVRGGEFGFQLRNVSSAQDLARLFGSLSKSATGYELFNRQGKQYVQFMGRFRNSADRREYIEFQDGSTFPLQDRYGGESYVSGSTETRDGRFLKIEGELLVDSSGKGFIVLKDGRRFPLQGSFTYTEERTYTLDPYSYQGGRTGSEYETKGYSKSWNEESSQAAGIGSDYESKYTSTHEERRIEDRRVTSRVYGRENRDTPEERLSTKIPNSNDGSRFRRESDMVNVREFKKFEKLHRIPRDLENDPLMPEAEFDEEDYESDLRKQEPVSLCKTAKCVMLRCVLGPLKKDQEVWIGARYRVDARTLKKVALQEKVRVSTRLEAQVTKQPFIGAPAEQVIKSHEIKTNVEPSITPSAPDVIPLWVVVLSACAGTIILLLLIFLLHKCGFFKRNRPSDAPERQPLNRNGHFQQGDDH</sequence>
<evidence type="ECO:0000256" key="13">
    <source>
        <dbReference type="RuleBase" id="RU003762"/>
    </source>
</evidence>
<feature type="compositionally biased region" description="Basic and acidic residues" evidence="14">
    <location>
        <begin position="1409"/>
        <end position="1425"/>
    </location>
</feature>
<feature type="compositionally biased region" description="Basic and acidic residues" evidence="14">
    <location>
        <begin position="1192"/>
        <end position="1207"/>
    </location>
</feature>
<feature type="domain" description="Integrin alpha third immunoglobulin-like" evidence="17">
    <location>
        <begin position="813"/>
        <end position="931"/>
    </location>
</feature>
<evidence type="ECO:0000313" key="18">
    <source>
        <dbReference type="Proteomes" id="UP000504631"/>
    </source>
</evidence>
<feature type="compositionally biased region" description="Low complexity" evidence="14">
    <location>
        <begin position="1078"/>
        <end position="1092"/>
    </location>
</feature>
<dbReference type="Pfam" id="PF20805">
    <property type="entry name" value="Integrin_A_Ig_2"/>
    <property type="match status" value="1"/>
</dbReference>
<dbReference type="GO" id="GO:0007157">
    <property type="term" value="P:heterophilic cell-cell adhesion via plasma membrane cell adhesion molecules"/>
    <property type="evidence" value="ECO:0007669"/>
    <property type="project" value="UniProtKB-ARBA"/>
</dbReference>
<dbReference type="InterPro" id="IPR013649">
    <property type="entry name" value="Integrin_alpha_Ig-like_1"/>
</dbReference>
<evidence type="ECO:0000259" key="15">
    <source>
        <dbReference type="Pfam" id="PF08441"/>
    </source>
</evidence>
<feature type="compositionally biased region" description="Basic and acidic residues" evidence="14">
    <location>
        <begin position="1110"/>
        <end position="1170"/>
    </location>
</feature>
<evidence type="ECO:0000256" key="4">
    <source>
        <dbReference type="ARBA" id="ARBA00022729"/>
    </source>
</evidence>
<dbReference type="InterPro" id="IPR028994">
    <property type="entry name" value="Integrin_alpha_N"/>
</dbReference>
<keyword evidence="4 13" id="KW-0732">Signal</keyword>
<dbReference type="CTD" id="32661"/>
<feature type="region of interest" description="Disordered" evidence="14">
    <location>
        <begin position="628"/>
        <end position="657"/>
    </location>
</feature>
<dbReference type="InterPro" id="IPR013517">
    <property type="entry name" value="FG-GAP"/>
</dbReference>
<dbReference type="PANTHER" id="PTHR23220">
    <property type="entry name" value="INTEGRIN ALPHA"/>
    <property type="match status" value="1"/>
</dbReference>
<dbReference type="GeneID" id="117233588"/>
<feature type="region of interest" description="Disordered" evidence="14">
    <location>
        <begin position="1409"/>
        <end position="1437"/>
    </location>
</feature>
<feature type="compositionally biased region" description="Low complexity" evidence="14">
    <location>
        <begin position="960"/>
        <end position="974"/>
    </location>
</feature>
<dbReference type="PROSITE" id="PS51470">
    <property type="entry name" value="FG_GAP"/>
    <property type="match status" value="4"/>
</dbReference>
<protein>
    <submittedName>
        <fullName evidence="19">Integrin alpha-PS2 isoform X1</fullName>
    </submittedName>
</protein>
<evidence type="ECO:0000259" key="17">
    <source>
        <dbReference type="Pfam" id="PF20806"/>
    </source>
</evidence>
<evidence type="ECO:0000256" key="6">
    <source>
        <dbReference type="ARBA" id="ARBA00022889"/>
    </source>
</evidence>
<dbReference type="GO" id="GO:0009897">
    <property type="term" value="C:external side of plasma membrane"/>
    <property type="evidence" value="ECO:0007669"/>
    <property type="project" value="TreeGrafter"/>
</dbReference>
<evidence type="ECO:0000256" key="2">
    <source>
        <dbReference type="ARBA" id="ARBA00008054"/>
    </source>
</evidence>
<dbReference type="InterPro" id="IPR018184">
    <property type="entry name" value="Integrin_alpha_C_CS"/>
</dbReference>
<keyword evidence="5" id="KW-0677">Repeat</keyword>
<evidence type="ECO:0000259" key="16">
    <source>
        <dbReference type="Pfam" id="PF20805"/>
    </source>
</evidence>
<evidence type="ECO:0000256" key="11">
    <source>
        <dbReference type="ARBA" id="ARBA00023180"/>
    </source>
</evidence>
<keyword evidence="8 13" id="KW-0401">Integrin</keyword>
<name>A0A6J3KB34_9HYME</name>
<dbReference type="InterPro" id="IPR048285">
    <property type="entry name" value="Integrin_alpha_Ig-like_2"/>
</dbReference>
<dbReference type="GO" id="GO:0007229">
    <property type="term" value="P:integrin-mediated signaling pathway"/>
    <property type="evidence" value="ECO:0007669"/>
    <property type="project" value="UniProtKB-KW"/>
</dbReference>
<feature type="repeat" description="FG-GAP" evidence="12">
    <location>
        <begin position="458"/>
        <end position="520"/>
    </location>
</feature>
<keyword evidence="11" id="KW-0325">Glycoprotein</keyword>
<keyword evidence="3 13" id="KW-0812">Transmembrane</keyword>
<feature type="compositionally biased region" description="Basic and acidic residues" evidence="14">
    <location>
        <begin position="940"/>
        <end position="953"/>
    </location>
</feature>
<dbReference type="KEGG" id="bvk:117233588"/>
<feature type="compositionally biased region" description="Basic and acidic residues" evidence="14">
    <location>
        <begin position="628"/>
        <end position="642"/>
    </location>
</feature>
<proteinExistence type="inferred from homology"/>
<dbReference type="Gene3D" id="2.60.40.1510">
    <property type="entry name" value="ntegrin, alpha v. Chain A, domain 3"/>
    <property type="match status" value="1"/>
</dbReference>
<dbReference type="GO" id="GO:0005178">
    <property type="term" value="F:integrin binding"/>
    <property type="evidence" value="ECO:0007669"/>
    <property type="project" value="TreeGrafter"/>
</dbReference>
<keyword evidence="18" id="KW-1185">Reference proteome</keyword>
<feature type="domain" description="Integrin alpha first immunoglubulin-like" evidence="15">
    <location>
        <begin position="505"/>
        <end position="654"/>
    </location>
</feature>
<feature type="chain" id="PRO_5027146401" evidence="13">
    <location>
        <begin position="27"/>
        <end position="1634"/>
    </location>
</feature>
<gene>
    <name evidence="19" type="primary">LOC117233588</name>
</gene>
<dbReference type="InterPro" id="IPR032695">
    <property type="entry name" value="Integrin_dom_sf"/>
</dbReference>
<keyword evidence="6 13" id="KW-0130">Cell adhesion</keyword>
<dbReference type="RefSeq" id="XP_033349925.1">
    <property type="nucleotide sequence ID" value="XM_033494034.1"/>
</dbReference>
<feature type="domain" description="Integrin alpha second immunoglobulin-like" evidence="16">
    <location>
        <begin position="664"/>
        <end position="807"/>
    </location>
</feature>
<dbReference type="PRINTS" id="PR01185">
    <property type="entry name" value="INTEGRINA"/>
</dbReference>
<dbReference type="Proteomes" id="UP000504631">
    <property type="component" value="Unplaced"/>
</dbReference>
<evidence type="ECO:0000313" key="19">
    <source>
        <dbReference type="RefSeq" id="XP_033349925.1"/>
    </source>
</evidence>
<feature type="region of interest" description="Disordered" evidence="14">
    <location>
        <begin position="1613"/>
        <end position="1634"/>
    </location>
</feature>
<feature type="domain" description="Integrin alpha third immunoglobulin-like" evidence="17">
    <location>
        <begin position="1472"/>
        <end position="1569"/>
    </location>
</feature>
<feature type="transmembrane region" description="Helical" evidence="13">
    <location>
        <begin position="1579"/>
        <end position="1602"/>
    </location>
</feature>
<evidence type="ECO:0000256" key="9">
    <source>
        <dbReference type="ARBA" id="ARBA00023136"/>
    </source>
</evidence>
<dbReference type="Gene3D" id="2.130.10.130">
    <property type="entry name" value="Integrin alpha, N-terminal"/>
    <property type="match status" value="1"/>
</dbReference>
<comment type="subcellular location">
    <subcellularLocation>
        <location evidence="1 13">Membrane</location>
        <topology evidence="1 13">Single-pass type I membrane protein</topology>
    </subcellularLocation>
</comment>
<dbReference type="SMART" id="SM00191">
    <property type="entry name" value="Int_alpha"/>
    <property type="match status" value="5"/>
</dbReference>
<feature type="repeat" description="FG-GAP" evidence="12">
    <location>
        <begin position="329"/>
        <end position="394"/>
    </location>
</feature>
<dbReference type="PANTHER" id="PTHR23220:SF133">
    <property type="entry name" value="INTEGRIN ALPHA-PS2"/>
    <property type="match status" value="1"/>
</dbReference>
<keyword evidence="10 13" id="KW-0675">Receptor</keyword>
<feature type="region of interest" description="Disordered" evidence="14">
    <location>
        <begin position="1075"/>
        <end position="1170"/>
    </location>
</feature>
<dbReference type="SUPFAM" id="SSF69179">
    <property type="entry name" value="Integrin domains"/>
    <property type="match status" value="3"/>
</dbReference>
<dbReference type="InterPro" id="IPR013519">
    <property type="entry name" value="Int_alpha_beta-p"/>
</dbReference>
<feature type="signal peptide" evidence="13">
    <location>
        <begin position="1"/>
        <end position="26"/>
    </location>
</feature>
<dbReference type="Gene3D" id="2.60.40.1460">
    <property type="entry name" value="Integrin domains. Chain A, domain 2"/>
    <property type="match status" value="1"/>
</dbReference>
<keyword evidence="7 13" id="KW-1133">Transmembrane helix</keyword>
<feature type="region of interest" description="Disordered" evidence="14">
    <location>
        <begin position="1192"/>
        <end position="1216"/>
    </location>
</feature>
<dbReference type="InterPro" id="IPR000413">
    <property type="entry name" value="Integrin_alpha"/>
</dbReference>
<evidence type="ECO:0000256" key="5">
    <source>
        <dbReference type="ARBA" id="ARBA00022737"/>
    </source>
</evidence>
<comment type="similarity">
    <text evidence="2 13">Belongs to the integrin alpha chain family.</text>
</comment>
<reference evidence="19" key="1">
    <citation type="submission" date="2025-08" db="UniProtKB">
        <authorList>
            <consortium name="RefSeq"/>
        </authorList>
    </citation>
    <scope>IDENTIFICATION</scope>
    <source>
        <tissue evidence="19">Muscle</tissue>
    </source>
</reference>
<feature type="region of interest" description="Disordered" evidence="14">
    <location>
        <begin position="937"/>
        <end position="991"/>
    </location>
</feature>
<dbReference type="Gene3D" id="1.20.5.930">
    <property type="entry name" value="Bicelle-embedded integrin alpha(iib) transmembrane segment"/>
    <property type="match status" value="1"/>
</dbReference>
<dbReference type="GO" id="GO:0048513">
    <property type="term" value="P:animal organ development"/>
    <property type="evidence" value="ECO:0007669"/>
    <property type="project" value="UniProtKB-ARBA"/>
</dbReference>
<dbReference type="GO" id="GO:0007160">
    <property type="term" value="P:cell-matrix adhesion"/>
    <property type="evidence" value="ECO:0007669"/>
    <property type="project" value="TreeGrafter"/>
</dbReference>
<dbReference type="Pfam" id="PF00357">
    <property type="entry name" value="Integrin_alpha"/>
    <property type="match status" value="1"/>
</dbReference>
<evidence type="ECO:0000256" key="14">
    <source>
        <dbReference type="SAM" id="MobiDB-lite"/>
    </source>
</evidence>
<dbReference type="GO" id="GO:0033627">
    <property type="term" value="P:cell adhesion mediated by integrin"/>
    <property type="evidence" value="ECO:0007669"/>
    <property type="project" value="TreeGrafter"/>
</dbReference>
<dbReference type="InterPro" id="IPR048286">
    <property type="entry name" value="Integrin_alpha_Ig-like_3"/>
</dbReference>
<dbReference type="Pfam" id="PF01839">
    <property type="entry name" value="FG-GAP"/>
    <property type="match status" value="2"/>
</dbReference>
<organism evidence="18 19">
    <name type="scientific">Bombus vosnesenskii</name>
    <dbReference type="NCBI Taxonomy" id="207650"/>
    <lineage>
        <taxon>Eukaryota</taxon>
        <taxon>Metazoa</taxon>
        <taxon>Ecdysozoa</taxon>
        <taxon>Arthropoda</taxon>
        <taxon>Hexapoda</taxon>
        <taxon>Insecta</taxon>
        <taxon>Pterygota</taxon>
        <taxon>Neoptera</taxon>
        <taxon>Endopterygota</taxon>
        <taxon>Hymenoptera</taxon>
        <taxon>Apocrita</taxon>
        <taxon>Aculeata</taxon>
        <taxon>Apoidea</taxon>
        <taxon>Anthophila</taxon>
        <taxon>Apidae</taxon>
        <taxon>Bombus</taxon>
        <taxon>Pyrobombus</taxon>
    </lineage>
</organism>
<feature type="repeat" description="FG-GAP" evidence="12">
    <location>
        <begin position="277"/>
        <end position="328"/>
    </location>
</feature>
<dbReference type="Pfam" id="PF20806">
    <property type="entry name" value="Integrin_A_Ig_3"/>
    <property type="match status" value="2"/>
</dbReference>